<keyword evidence="7" id="KW-1185">Reference proteome</keyword>
<dbReference type="GO" id="GO:0016757">
    <property type="term" value="F:glycosyltransferase activity"/>
    <property type="evidence" value="ECO:0007669"/>
    <property type="project" value="UniProtKB-KW"/>
</dbReference>
<evidence type="ECO:0000256" key="1">
    <source>
        <dbReference type="ARBA" id="ARBA00001210"/>
    </source>
</evidence>
<dbReference type="eggNOG" id="COG1767">
    <property type="taxonomic scope" value="Bacteria"/>
</dbReference>
<dbReference type="InterPro" id="IPR002736">
    <property type="entry name" value="CitG"/>
</dbReference>
<dbReference type="Gene3D" id="1.10.4200.10">
    <property type="entry name" value="Triphosphoribosyl-dephospho-CoA protein"/>
    <property type="match status" value="2"/>
</dbReference>
<dbReference type="EMBL" id="CP001968">
    <property type="protein sequence ID" value="ADD68354.1"/>
    <property type="molecule type" value="Genomic_DNA"/>
</dbReference>
<keyword evidence="5" id="KW-0067">ATP-binding</keyword>
<dbReference type="STRING" id="522772.Dacet_1586"/>
<dbReference type="KEGG" id="dap:Dacet_1586"/>
<dbReference type="Pfam" id="PF01874">
    <property type="entry name" value="CitG"/>
    <property type="match status" value="1"/>
</dbReference>
<dbReference type="HOGENOM" id="CLU_056179_1_1_0"/>
<dbReference type="PANTHER" id="PTHR30201">
    <property type="entry name" value="TRIPHOSPHORIBOSYL-DEPHOSPHO-COA SYNTHASE"/>
    <property type="match status" value="1"/>
</dbReference>
<organism evidence="6 7">
    <name type="scientific">Denitrovibrio acetiphilus (strain DSM 12809 / NBRC 114555 / N2460)</name>
    <dbReference type="NCBI Taxonomy" id="522772"/>
    <lineage>
        <taxon>Bacteria</taxon>
        <taxon>Pseudomonadati</taxon>
        <taxon>Deferribacterota</taxon>
        <taxon>Deferribacteres</taxon>
        <taxon>Deferribacterales</taxon>
        <taxon>Geovibrionaceae</taxon>
        <taxon>Denitrovibrio</taxon>
    </lineage>
</organism>
<dbReference type="RefSeq" id="WP_013010868.1">
    <property type="nucleotide sequence ID" value="NC_013943.1"/>
</dbReference>
<keyword evidence="3 6" id="KW-0808">Transferase</keyword>
<comment type="catalytic activity">
    <reaction evidence="1">
        <text>3'-dephospho-CoA + ATP = 2'-(5''-triphospho-alpha-D-ribosyl)-3'-dephospho-CoA + adenine</text>
        <dbReference type="Rhea" id="RHEA:15117"/>
        <dbReference type="ChEBI" id="CHEBI:16708"/>
        <dbReference type="ChEBI" id="CHEBI:30616"/>
        <dbReference type="ChEBI" id="CHEBI:57328"/>
        <dbReference type="ChEBI" id="CHEBI:61378"/>
        <dbReference type="EC" id="2.4.2.52"/>
    </reaction>
</comment>
<dbReference type="EC" id="2.4.2.52" evidence="2"/>
<protein>
    <recommendedName>
        <fullName evidence="2">triphosphoribosyl-dephospho-CoA synthase</fullName>
        <ecNumber evidence="2">2.4.2.52</ecNumber>
    </recommendedName>
</protein>
<dbReference type="OrthoDB" id="114886at2"/>
<keyword evidence="6" id="KW-0328">Glycosyltransferase</keyword>
<evidence type="ECO:0000256" key="2">
    <source>
        <dbReference type="ARBA" id="ARBA00012074"/>
    </source>
</evidence>
<dbReference type="PANTHER" id="PTHR30201:SF2">
    <property type="entry name" value="2-(5''-TRIPHOSPHORIBOSYL)-3'-DEPHOSPHOCOENZYME-A SYNTHASE"/>
    <property type="match status" value="1"/>
</dbReference>
<reference evidence="6 7" key="1">
    <citation type="journal article" date="2010" name="Stand. Genomic Sci.">
        <title>Complete genome sequence of Denitrovibrio acetiphilus type strain (N2460).</title>
        <authorList>
            <person name="Kiss H."/>
            <person name="Lang E."/>
            <person name="Lapidus A."/>
            <person name="Copeland A."/>
            <person name="Nolan M."/>
            <person name="Glavina Del Rio T."/>
            <person name="Chen F."/>
            <person name="Lucas S."/>
            <person name="Tice H."/>
            <person name="Cheng J.F."/>
            <person name="Han C."/>
            <person name="Goodwin L."/>
            <person name="Pitluck S."/>
            <person name="Liolios K."/>
            <person name="Pati A."/>
            <person name="Ivanova N."/>
            <person name="Mavromatis K."/>
            <person name="Chen A."/>
            <person name="Palaniappan K."/>
            <person name="Land M."/>
            <person name="Hauser L."/>
            <person name="Chang Y.J."/>
            <person name="Jeffries C.D."/>
            <person name="Detter J.C."/>
            <person name="Brettin T."/>
            <person name="Spring S."/>
            <person name="Rohde M."/>
            <person name="Goker M."/>
            <person name="Woyke T."/>
            <person name="Bristow J."/>
            <person name="Eisen J.A."/>
            <person name="Markowitz V."/>
            <person name="Hugenholtz P."/>
            <person name="Kyrpides N.C."/>
            <person name="Klenk H.P."/>
        </authorList>
    </citation>
    <scope>NUCLEOTIDE SEQUENCE [LARGE SCALE GENOMIC DNA]</scope>
    <source>
        <strain evidence="7">DSM 12809 / NBRC 114555 / N2460</strain>
    </source>
</reference>
<dbReference type="FunCoup" id="D4H8K5">
    <property type="interactions" value="112"/>
</dbReference>
<name>D4H8K5_DENA2</name>
<dbReference type="InParanoid" id="D4H8K5"/>
<dbReference type="AlphaFoldDB" id="D4H8K5"/>
<evidence type="ECO:0000256" key="4">
    <source>
        <dbReference type="ARBA" id="ARBA00022741"/>
    </source>
</evidence>
<dbReference type="GO" id="GO:0046917">
    <property type="term" value="F:triphosphoribosyl-dephospho-CoA synthase activity"/>
    <property type="evidence" value="ECO:0007669"/>
    <property type="project" value="UniProtKB-EC"/>
</dbReference>
<gene>
    <name evidence="6" type="ordered locus">Dacet_1586</name>
</gene>
<proteinExistence type="predicted"/>
<evidence type="ECO:0000313" key="6">
    <source>
        <dbReference type="EMBL" id="ADD68354.1"/>
    </source>
</evidence>
<keyword evidence="4" id="KW-0547">Nucleotide-binding</keyword>
<sequence length="275" mass="29818">MTPIQSLTQLKSSSKSKDVEKVISALVEGAVRELELSPKPGLVDVFDHGSHPDLSYNIMVRSIGLLELYFAEMAGALRVGTDVSELRKIAIRAEERMMRECGSNTHRGYIFLGGILLISALCFDNLREGIKETSAMFLETVPTATKGSGARAQYKVKGIIGECLLGLPAVFDEAIPAYTTTRASGEGHSTSAYYAMGMLMQIVEDTTALHRCGEAGLNKLKRDGLKIEECVMSGGDVQKLLRGLNKEFVEMNLTMGGVADLIAVTFAVCRIGQEF</sequence>
<dbReference type="PaxDb" id="522772-Dacet_1586"/>
<evidence type="ECO:0000256" key="3">
    <source>
        <dbReference type="ARBA" id="ARBA00022679"/>
    </source>
</evidence>
<dbReference type="Proteomes" id="UP000002012">
    <property type="component" value="Chromosome"/>
</dbReference>
<dbReference type="GO" id="GO:0005524">
    <property type="term" value="F:ATP binding"/>
    <property type="evidence" value="ECO:0007669"/>
    <property type="project" value="UniProtKB-KW"/>
</dbReference>
<evidence type="ECO:0000313" key="7">
    <source>
        <dbReference type="Proteomes" id="UP000002012"/>
    </source>
</evidence>
<accession>D4H8K5</accession>
<dbReference type="GO" id="GO:0051191">
    <property type="term" value="P:prosthetic group biosynthetic process"/>
    <property type="evidence" value="ECO:0007669"/>
    <property type="project" value="TreeGrafter"/>
</dbReference>
<evidence type="ECO:0000256" key="5">
    <source>
        <dbReference type="ARBA" id="ARBA00022840"/>
    </source>
</evidence>